<evidence type="ECO:0000313" key="1">
    <source>
        <dbReference type="EMBL" id="TYH25205.1"/>
    </source>
</evidence>
<protein>
    <submittedName>
        <fullName evidence="1">Uncharacterized protein</fullName>
    </submittedName>
</protein>
<name>A0A5D2H462_GOSDA</name>
<dbReference type="EMBL" id="CM017690">
    <property type="protein sequence ID" value="TYH25205.1"/>
    <property type="molecule type" value="Genomic_DNA"/>
</dbReference>
<dbReference type="AlphaFoldDB" id="A0A5D2H462"/>
<dbReference type="Proteomes" id="UP000323506">
    <property type="component" value="Chromosome A03"/>
</dbReference>
<accession>A0A5D2H462</accession>
<reference evidence="1 2" key="1">
    <citation type="submission" date="2019-06" db="EMBL/GenBank/DDBJ databases">
        <title>WGS assembly of Gossypium darwinii.</title>
        <authorList>
            <person name="Chen Z.J."/>
            <person name="Sreedasyam A."/>
            <person name="Ando A."/>
            <person name="Song Q."/>
            <person name="De L."/>
            <person name="Hulse-Kemp A."/>
            <person name="Ding M."/>
            <person name="Ye W."/>
            <person name="Kirkbride R."/>
            <person name="Jenkins J."/>
            <person name="Plott C."/>
            <person name="Lovell J."/>
            <person name="Lin Y.-M."/>
            <person name="Vaughn R."/>
            <person name="Liu B."/>
            <person name="Li W."/>
            <person name="Simpson S."/>
            <person name="Scheffler B."/>
            <person name="Saski C."/>
            <person name="Grover C."/>
            <person name="Hu G."/>
            <person name="Conover J."/>
            <person name="Carlson J."/>
            <person name="Shu S."/>
            <person name="Boston L."/>
            <person name="Williams M."/>
            <person name="Peterson D."/>
            <person name="Mcgee K."/>
            <person name="Jones D."/>
            <person name="Wendel J."/>
            <person name="Stelly D."/>
            <person name="Grimwood J."/>
            <person name="Schmutz J."/>
        </authorList>
    </citation>
    <scope>NUCLEOTIDE SEQUENCE [LARGE SCALE GENOMIC DNA]</scope>
    <source>
        <strain evidence="1">1808015.09</strain>
    </source>
</reference>
<organism evidence="1 2">
    <name type="scientific">Gossypium darwinii</name>
    <name type="common">Darwin's cotton</name>
    <name type="synonym">Gossypium barbadense var. darwinii</name>
    <dbReference type="NCBI Taxonomy" id="34276"/>
    <lineage>
        <taxon>Eukaryota</taxon>
        <taxon>Viridiplantae</taxon>
        <taxon>Streptophyta</taxon>
        <taxon>Embryophyta</taxon>
        <taxon>Tracheophyta</taxon>
        <taxon>Spermatophyta</taxon>
        <taxon>Magnoliopsida</taxon>
        <taxon>eudicotyledons</taxon>
        <taxon>Gunneridae</taxon>
        <taxon>Pentapetalae</taxon>
        <taxon>rosids</taxon>
        <taxon>malvids</taxon>
        <taxon>Malvales</taxon>
        <taxon>Malvaceae</taxon>
        <taxon>Malvoideae</taxon>
        <taxon>Gossypium</taxon>
    </lineage>
</organism>
<gene>
    <name evidence="1" type="ORF">ES288_A03G150900v1</name>
</gene>
<evidence type="ECO:0000313" key="2">
    <source>
        <dbReference type="Proteomes" id="UP000323506"/>
    </source>
</evidence>
<sequence length="57" mass="6489">MVLLTWPNFVLGMIMKEVVPRTQNTFGVQCLALQFEGVTLSSVLRKKIVNIFKGKTY</sequence>
<keyword evidence="2" id="KW-1185">Reference proteome</keyword>
<proteinExistence type="predicted"/>